<dbReference type="PANTHER" id="PTHR32308">
    <property type="entry name" value="LYASE BETA SUBUNIT, PUTATIVE (AFU_ORTHOLOGUE AFUA_4G13030)-RELATED"/>
    <property type="match status" value="1"/>
</dbReference>
<feature type="domain" description="HpcH/HpaI aldolase/citrate lyase" evidence="4">
    <location>
        <begin position="54"/>
        <end position="196"/>
    </location>
</feature>
<evidence type="ECO:0000256" key="3">
    <source>
        <dbReference type="ARBA" id="ARBA00022842"/>
    </source>
</evidence>
<keyword evidence="6" id="KW-1185">Reference proteome</keyword>
<comment type="caution">
    <text evidence="5">The sequence shown here is derived from an EMBL/GenBank/DDBJ whole genome shotgun (WGS) entry which is preliminary data.</text>
</comment>
<gene>
    <name evidence="5" type="ORF">CTEN210_13363</name>
</gene>
<dbReference type="Gene3D" id="3.20.20.60">
    <property type="entry name" value="Phosphoenolpyruvate-binding domains"/>
    <property type="match status" value="1"/>
</dbReference>
<evidence type="ECO:0000313" key="5">
    <source>
        <dbReference type="EMBL" id="GFH56887.1"/>
    </source>
</evidence>
<organism evidence="5 6">
    <name type="scientific">Chaetoceros tenuissimus</name>
    <dbReference type="NCBI Taxonomy" id="426638"/>
    <lineage>
        <taxon>Eukaryota</taxon>
        <taxon>Sar</taxon>
        <taxon>Stramenopiles</taxon>
        <taxon>Ochrophyta</taxon>
        <taxon>Bacillariophyta</taxon>
        <taxon>Coscinodiscophyceae</taxon>
        <taxon>Chaetocerotophycidae</taxon>
        <taxon>Chaetocerotales</taxon>
        <taxon>Chaetocerotaceae</taxon>
        <taxon>Chaetoceros</taxon>
    </lineage>
</organism>
<dbReference type="PANTHER" id="PTHR32308:SF1">
    <property type="entry name" value="HPCH_HPAI ALDOLASE_CITRATE LYASE DOMAIN-CONTAINING PROTEIN"/>
    <property type="match status" value="1"/>
</dbReference>
<dbReference type="GO" id="GO:0000287">
    <property type="term" value="F:magnesium ion binding"/>
    <property type="evidence" value="ECO:0007669"/>
    <property type="project" value="TreeGrafter"/>
</dbReference>
<protein>
    <recommendedName>
        <fullName evidence="4">HpcH/HpaI aldolase/citrate lyase domain-containing protein</fullName>
    </recommendedName>
</protein>
<evidence type="ECO:0000259" key="4">
    <source>
        <dbReference type="Pfam" id="PF03328"/>
    </source>
</evidence>
<dbReference type="InterPro" id="IPR040442">
    <property type="entry name" value="Pyrv_kinase-like_dom_sf"/>
</dbReference>
<dbReference type="EMBL" id="BLLK01000057">
    <property type="protein sequence ID" value="GFH56887.1"/>
    <property type="molecule type" value="Genomic_DNA"/>
</dbReference>
<dbReference type="SUPFAM" id="SSF51621">
    <property type="entry name" value="Phosphoenolpyruvate/pyruvate domain"/>
    <property type="match status" value="1"/>
</dbReference>
<dbReference type="GO" id="GO:0006107">
    <property type="term" value="P:oxaloacetate metabolic process"/>
    <property type="evidence" value="ECO:0007669"/>
    <property type="project" value="TreeGrafter"/>
</dbReference>
<dbReference type="GO" id="GO:0003824">
    <property type="term" value="F:catalytic activity"/>
    <property type="evidence" value="ECO:0007669"/>
    <property type="project" value="InterPro"/>
</dbReference>
<keyword evidence="2" id="KW-0479">Metal-binding</keyword>
<dbReference type="InterPro" id="IPR015813">
    <property type="entry name" value="Pyrv/PenolPyrv_kinase-like_dom"/>
</dbReference>
<accession>A0AAD3D3J4</accession>
<evidence type="ECO:0000256" key="2">
    <source>
        <dbReference type="ARBA" id="ARBA00022723"/>
    </source>
</evidence>
<evidence type="ECO:0000313" key="6">
    <source>
        <dbReference type="Proteomes" id="UP001054902"/>
    </source>
</evidence>
<dbReference type="Proteomes" id="UP001054902">
    <property type="component" value="Unassembled WGS sequence"/>
</dbReference>
<sequence>MAARQMLKFMMGSAPKRSYAGKETSNSRFQHLCRTHLFLHPKAGLRRNKFWRQTMESDVLVMDFQDGCPPEERHHVMKGLSQAHEIYPNMSLSVRVTELERDVINDATGSSTIFDELRASMSQKQVYWMMLPMCDDEKDVQEYIDMINHIDPLWLKHHGALKIVCETPKGIKNLDSILGEHPEIQGVIAGGGDYFRFAQCKDNLLLPHLRFEILNTCLAHGRVPIDTPPLSLGESGTRHFQSGFDFGFRSGITLHPTQVKTANKIFSPNQEQIEENKIYIDPWLEKRQTGYKRNSGDDFIGPPHMKQRHWQLKFHDHILAKKRSHIQTIDKDIIHKVQSLLASVHDNYTSQQTSSNFLNTLMFIAISSSCHARHDDLIANLGFSNVKIFNDNKENPSNFEDAAYTSSQIIGRRLTSAGQVIVTCKVQVLNENFQTLCEVERRLLERKLTFDDHANEGVYPHAQDHRYKRLTPSCVEEIISKPTTELINEITFNASITEEIHAEYCKLLKLDAPLHHTRSELPTVPSTLHLAHHQQSLSDIYLPTDSYFQNITFHAPMKPNEKYSTKKLSFINDEGKPTYLSILNDADGNLLSSMLIQRGRGMAMNEIEAYGLHNNISDDLREQHCFKQAYGLRNKISDNLRT</sequence>
<comment type="cofactor">
    <cofactor evidence="1">
        <name>Mg(2+)</name>
        <dbReference type="ChEBI" id="CHEBI:18420"/>
    </cofactor>
</comment>
<dbReference type="AlphaFoldDB" id="A0AAD3D3J4"/>
<reference evidence="5 6" key="1">
    <citation type="journal article" date="2021" name="Sci. Rep.">
        <title>The genome of the diatom Chaetoceros tenuissimus carries an ancient integrated fragment of an extant virus.</title>
        <authorList>
            <person name="Hongo Y."/>
            <person name="Kimura K."/>
            <person name="Takaki Y."/>
            <person name="Yoshida Y."/>
            <person name="Baba S."/>
            <person name="Kobayashi G."/>
            <person name="Nagasaki K."/>
            <person name="Hano T."/>
            <person name="Tomaru Y."/>
        </authorList>
    </citation>
    <scope>NUCLEOTIDE SEQUENCE [LARGE SCALE GENOMIC DNA]</scope>
    <source>
        <strain evidence="5 6">NIES-3715</strain>
    </source>
</reference>
<dbReference type="Pfam" id="PF03328">
    <property type="entry name" value="HpcH_HpaI"/>
    <property type="match status" value="1"/>
</dbReference>
<dbReference type="InterPro" id="IPR005000">
    <property type="entry name" value="Aldolase/citrate-lyase_domain"/>
</dbReference>
<proteinExistence type="predicted"/>
<evidence type="ECO:0000256" key="1">
    <source>
        <dbReference type="ARBA" id="ARBA00001946"/>
    </source>
</evidence>
<name>A0AAD3D3J4_9STRA</name>
<keyword evidence="3" id="KW-0460">Magnesium</keyword>